<keyword evidence="3" id="KW-1185">Reference proteome</keyword>
<accession>A0A7W6ENV8</accession>
<feature type="transmembrane region" description="Helical" evidence="1">
    <location>
        <begin position="6"/>
        <end position="24"/>
    </location>
</feature>
<evidence type="ECO:0008006" key="4">
    <source>
        <dbReference type="Google" id="ProtNLM"/>
    </source>
</evidence>
<reference evidence="2 3" key="1">
    <citation type="submission" date="2020-08" db="EMBL/GenBank/DDBJ databases">
        <title>Genomic Encyclopedia of Type Strains, Phase IV (KMG-IV): sequencing the most valuable type-strain genomes for metagenomic binning, comparative biology and taxonomic classification.</title>
        <authorList>
            <person name="Goeker M."/>
        </authorList>
    </citation>
    <scope>NUCLEOTIDE SEQUENCE [LARGE SCALE GENOMIC DNA]</scope>
    <source>
        <strain evidence="2 3">DSM 17976</strain>
    </source>
</reference>
<evidence type="ECO:0000313" key="2">
    <source>
        <dbReference type="EMBL" id="MBB3836672.1"/>
    </source>
</evidence>
<dbReference type="EMBL" id="JACIBY010000001">
    <property type="protein sequence ID" value="MBB3836672.1"/>
    <property type="molecule type" value="Genomic_DNA"/>
</dbReference>
<protein>
    <recommendedName>
        <fullName evidence="4">Lipoprotein</fullName>
    </recommendedName>
</protein>
<dbReference type="PROSITE" id="PS51257">
    <property type="entry name" value="PROKAR_LIPOPROTEIN"/>
    <property type="match status" value="1"/>
</dbReference>
<keyword evidence="1" id="KW-0812">Transmembrane</keyword>
<dbReference type="Proteomes" id="UP000541352">
    <property type="component" value="Unassembled WGS sequence"/>
</dbReference>
<name>A0A7W6ENV8_9BACT</name>
<keyword evidence="1" id="KW-0472">Membrane</keyword>
<sequence length="45" mass="5305">MKKIAVIFIAFSVTLYGCIVDIGFDKDQHRRRTTRNSDLRSNYRV</sequence>
<keyword evidence="1" id="KW-1133">Transmembrane helix</keyword>
<evidence type="ECO:0000313" key="3">
    <source>
        <dbReference type="Proteomes" id="UP000541352"/>
    </source>
</evidence>
<proteinExistence type="predicted"/>
<evidence type="ECO:0000256" key="1">
    <source>
        <dbReference type="SAM" id="Phobius"/>
    </source>
</evidence>
<comment type="caution">
    <text evidence="2">The sequence shown here is derived from an EMBL/GenBank/DDBJ whole genome shotgun (WGS) entry which is preliminary data.</text>
</comment>
<dbReference type="AlphaFoldDB" id="A0A7W6ENV8"/>
<organism evidence="2 3">
    <name type="scientific">Runella defluvii</name>
    <dbReference type="NCBI Taxonomy" id="370973"/>
    <lineage>
        <taxon>Bacteria</taxon>
        <taxon>Pseudomonadati</taxon>
        <taxon>Bacteroidota</taxon>
        <taxon>Cytophagia</taxon>
        <taxon>Cytophagales</taxon>
        <taxon>Spirosomataceae</taxon>
        <taxon>Runella</taxon>
    </lineage>
</organism>
<gene>
    <name evidence="2" type="ORF">FHS57_000654</name>
</gene>